<proteinExistence type="predicted"/>
<dbReference type="CDD" id="cd06171">
    <property type="entry name" value="Sigma70_r4"/>
    <property type="match status" value="1"/>
</dbReference>
<evidence type="ECO:0000256" key="4">
    <source>
        <dbReference type="ARBA" id="ARBA00023163"/>
    </source>
</evidence>
<evidence type="ECO:0000259" key="5">
    <source>
        <dbReference type="PROSITE" id="PS00715"/>
    </source>
</evidence>
<evidence type="ECO:0000256" key="1">
    <source>
        <dbReference type="ARBA" id="ARBA00023015"/>
    </source>
</evidence>
<dbReference type="InterPro" id="IPR013324">
    <property type="entry name" value="RNA_pol_sigma_r3/r4-like"/>
</dbReference>
<dbReference type="PRINTS" id="PR00046">
    <property type="entry name" value="SIGMA70FCT"/>
</dbReference>
<dbReference type="Pfam" id="PF04542">
    <property type="entry name" value="Sigma70_r2"/>
    <property type="match status" value="1"/>
</dbReference>
<protein>
    <submittedName>
        <fullName evidence="6">RNA polymerase sigma factor RpoD/SigA</fullName>
    </submittedName>
</protein>
<keyword evidence="1" id="KW-0805">Transcription regulation</keyword>
<dbReference type="InterPro" id="IPR007630">
    <property type="entry name" value="RNA_pol_sigma70_r4"/>
</dbReference>
<dbReference type="Proteomes" id="UP001141950">
    <property type="component" value="Unassembled WGS sequence"/>
</dbReference>
<dbReference type="InterPro" id="IPR013325">
    <property type="entry name" value="RNA_pol_sigma_r2"/>
</dbReference>
<dbReference type="RefSeq" id="WP_257452475.1">
    <property type="nucleotide sequence ID" value="NZ_JANIPJ010000032.1"/>
</dbReference>
<dbReference type="PANTHER" id="PTHR30603">
    <property type="entry name" value="RNA POLYMERASE SIGMA FACTOR RPO"/>
    <property type="match status" value="1"/>
</dbReference>
<dbReference type="AlphaFoldDB" id="A0A9X2SBZ3"/>
<name>A0A9X2SBZ3_9BACL</name>
<dbReference type="GO" id="GO:0016987">
    <property type="term" value="F:sigma factor activity"/>
    <property type="evidence" value="ECO:0007669"/>
    <property type="project" value="UniProtKB-KW"/>
</dbReference>
<dbReference type="PANTHER" id="PTHR30603:SF47">
    <property type="entry name" value="RNA POLYMERASE SIGMA FACTOR SIGD, CHLOROPLASTIC"/>
    <property type="match status" value="1"/>
</dbReference>
<dbReference type="NCBIfam" id="TIGR02937">
    <property type="entry name" value="sigma70-ECF"/>
    <property type="match status" value="1"/>
</dbReference>
<dbReference type="SUPFAM" id="SSF88659">
    <property type="entry name" value="Sigma3 and sigma4 domains of RNA polymerase sigma factors"/>
    <property type="match status" value="1"/>
</dbReference>
<dbReference type="InterPro" id="IPR000943">
    <property type="entry name" value="RNA_pol_sigma70"/>
</dbReference>
<comment type="caution">
    <text evidence="6">The sequence shown here is derived from an EMBL/GenBank/DDBJ whole genome shotgun (WGS) entry which is preliminary data.</text>
</comment>
<keyword evidence="3" id="KW-0238">DNA-binding</keyword>
<dbReference type="GO" id="GO:0003677">
    <property type="term" value="F:DNA binding"/>
    <property type="evidence" value="ECO:0007669"/>
    <property type="project" value="UniProtKB-KW"/>
</dbReference>
<sequence length="378" mass="44121">MGKSIREVQQVFEHTFPDKQTISFAEAKTLLQTLSDEQLESDDIEMFLEIMGYQNILHSDSGQPKQVDEEPTIDDILNMEWKPVSEPKMMEGSSSQGDYSRNTFLLKEYHESRNNQEFEQLVVDNMKLVQKLASKYIRYANHQHTYDDLVSEGTIGLMDAIRKFDVNKDVQFSTYAVWWIRQRIIRAIVDTGTLIRVPVHMFELIQKIRREEQAYEVEDSIPDRQAVIAKLGITASQYERAKIVEHQVLGLTSTEQDVSEDGQDSELNQFISLETHRLLSEYSKIYFDPALLAEQHDLKKLLQDMINTHLKPREQEVIRERFGFRDHRPKTLEKVGEQFGVTRERIRQIEASALRKLASKMRKGASREDYYWPEPMGG</sequence>
<organism evidence="6 7">
    <name type="scientific">Paenibacillus soyae</name>
    <dbReference type="NCBI Taxonomy" id="2969249"/>
    <lineage>
        <taxon>Bacteria</taxon>
        <taxon>Bacillati</taxon>
        <taxon>Bacillota</taxon>
        <taxon>Bacilli</taxon>
        <taxon>Bacillales</taxon>
        <taxon>Paenibacillaceae</taxon>
        <taxon>Paenibacillus</taxon>
    </lineage>
</organism>
<evidence type="ECO:0000256" key="2">
    <source>
        <dbReference type="ARBA" id="ARBA00023082"/>
    </source>
</evidence>
<dbReference type="InterPro" id="IPR036388">
    <property type="entry name" value="WH-like_DNA-bd_sf"/>
</dbReference>
<evidence type="ECO:0000313" key="7">
    <source>
        <dbReference type="Proteomes" id="UP001141950"/>
    </source>
</evidence>
<keyword evidence="2" id="KW-0731">Sigma factor</keyword>
<dbReference type="Gene3D" id="1.10.601.10">
    <property type="entry name" value="RNA Polymerase Primary Sigma Factor"/>
    <property type="match status" value="1"/>
</dbReference>
<evidence type="ECO:0000313" key="6">
    <source>
        <dbReference type="EMBL" id="MCR2807726.1"/>
    </source>
</evidence>
<accession>A0A9X2SBZ3</accession>
<dbReference type="SUPFAM" id="SSF88946">
    <property type="entry name" value="Sigma2 domain of RNA polymerase sigma factors"/>
    <property type="match status" value="1"/>
</dbReference>
<dbReference type="EMBL" id="JANIPJ010000032">
    <property type="protein sequence ID" value="MCR2807726.1"/>
    <property type="molecule type" value="Genomic_DNA"/>
</dbReference>
<dbReference type="Gene3D" id="1.10.10.10">
    <property type="entry name" value="Winged helix-like DNA-binding domain superfamily/Winged helix DNA-binding domain"/>
    <property type="match status" value="1"/>
</dbReference>
<dbReference type="PROSITE" id="PS00715">
    <property type="entry name" value="SIGMA70_1"/>
    <property type="match status" value="1"/>
</dbReference>
<dbReference type="InterPro" id="IPR050239">
    <property type="entry name" value="Sigma-70_RNA_pol_init_factors"/>
</dbReference>
<keyword evidence="7" id="KW-1185">Reference proteome</keyword>
<dbReference type="Pfam" id="PF04545">
    <property type="entry name" value="Sigma70_r4"/>
    <property type="match status" value="1"/>
</dbReference>
<keyword evidence="4" id="KW-0804">Transcription</keyword>
<gene>
    <name evidence="6" type="ORF">NQZ67_27925</name>
</gene>
<dbReference type="GO" id="GO:0006352">
    <property type="term" value="P:DNA-templated transcription initiation"/>
    <property type="evidence" value="ECO:0007669"/>
    <property type="project" value="InterPro"/>
</dbReference>
<reference evidence="6" key="1">
    <citation type="submission" date="2022-08" db="EMBL/GenBank/DDBJ databases">
        <title>The genomic sequence of strain Paenibacillus sp. SCIV0701.</title>
        <authorList>
            <person name="Zhao H."/>
        </authorList>
    </citation>
    <scope>NUCLEOTIDE SEQUENCE</scope>
    <source>
        <strain evidence="6">SCIV0701</strain>
    </source>
</reference>
<feature type="domain" description="RNA polymerase sigma-70" evidence="5">
    <location>
        <begin position="148"/>
        <end position="161"/>
    </location>
</feature>
<dbReference type="InterPro" id="IPR014284">
    <property type="entry name" value="RNA_pol_sigma-70_dom"/>
</dbReference>
<evidence type="ECO:0000256" key="3">
    <source>
        <dbReference type="ARBA" id="ARBA00023125"/>
    </source>
</evidence>
<dbReference type="InterPro" id="IPR007627">
    <property type="entry name" value="RNA_pol_sigma70_r2"/>
</dbReference>